<dbReference type="EMBL" id="CAJVQC010031855">
    <property type="protein sequence ID" value="CAG8749651.1"/>
    <property type="molecule type" value="Genomic_DNA"/>
</dbReference>
<evidence type="ECO:0000313" key="2">
    <source>
        <dbReference type="Proteomes" id="UP000789920"/>
    </source>
</evidence>
<evidence type="ECO:0000313" key="1">
    <source>
        <dbReference type="EMBL" id="CAG8749651.1"/>
    </source>
</evidence>
<gene>
    <name evidence="1" type="ORF">RPERSI_LOCUS14050</name>
</gene>
<accession>A0ACA9QIT2</accession>
<organism evidence="1 2">
    <name type="scientific">Racocetra persica</name>
    <dbReference type="NCBI Taxonomy" id="160502"/>
    <lineage>
        <taxon>Eukaryota</taxon>
        <taxon>Fungi</taxon>
        <taxon>Fungi incertae sedis</taxon>
        <taxon>Mucoromycota</taxon>
        <taxon>Glomeromycotina</taxon>
        <taxon>Glomeromycetes</taxon>
        <taxon>Diversisporales</taxon>
        <taxon>Gigasporaceae</taxon>
        <taxon>Racocetra</taxon>
    </lineage>
</organism>
<proteinExistence type="predicted"/>
<dbReference type="Proteomes" id="UP000789920">
    <property type="component" value="Unassembled WGS sequence"/>
</dbReference>
<comment type="caution">
    <text evidence="1">The sequence shown here is derived from an EMBL/GenBank/DDBJ whole genome shotgun (WGS) entry which is preliminary data.</text>
</comment>
<name>A0ACA9QIT2_9GLOM</name>
<reference evidence="1" key="1">
    <citation type="submission" date="2021-06" db="EMBL/GenBank/DDBJ databases">
        <authorList>
            <person name="Kallberg Y."/>
            <person name="Tangrot J."/>
            <person name="Rosling A."/>
        </authorList>
    </citation>
    <scope>NUCLEOTIDE SEQUENCE</scope>
    <source>
        <strain evidence="1">MA461A</strain>
    </source>
</reference>
<keyword evidence="2" id="KW-1185">Reference proteome</keyword>
<protein>
    <submittedName>
        <fullName evidence="1">22600_t:CDS:1</fullName>
    </submittedName>
</protein>
<sequence length="179" mass="19698">MNIQLERKIDAPDKSSTSSNVRAEPYQNTDDSQRNILNLVESDNTLDRQIFQNAASYDALETDAFQSTELDETSNAELTNAELEDETSNAESEDETSYAESEDEASYAESEDEASYAEPEDDTSSTGVFQNAEPDDTSQTVVEDPFTTLSNLLVLGSSYSYESPPVFSDTGDIYNGFAL</sequence>